<comment type="pathway">
    <text evidence="3">Porphyrin-containing compound metabolism; protoporphyrin-IX biosynthesis; protoporphyrin-IX from protoporphyrinogen-IX: step 1/1.</text>
</comment>
<feature type="region of interest" description="Disordered" evidence="12">
    <location>
        <begin position="105"/>
        <end position="152"/>
    </location>
</feature>
<dbReference type="SUPFAM" id="SSF54373">
    <property type="entry name" value="FAD-linked reductases, C-terminal domain"/>
    <property type="match status" value="1"/>
</dbReference>
<sequence>MPATVAPGTPLAEALANVVQPKLVEMGWSSDSGEDSALTEYVILMLVNGKTQDQIAEELSNDLLNLGEGDTQAVDFSRWLFEQVEVLNNNINGLSSIPDAAPAAAQSIPASNEQNAFGAQDQQDATMGEASGPSDNIPTGPRAMRENNNRGRGRLLNQINKNLERGPDAMLHRVRGPNNSGRINTHGRDFQKNQRGQFGPGRGGRGRPGFGQMQGQGAGNMMQMTPENQMQLMALLEEQARMMSQLMPGFMPPAVNPNFQNQHQQHQQGRSLFERVERPNQRQGGDFQSRASQNGIAAKQGDDGDMDTAEDQTAVDGQASTDSVCRFNLRCTRKDCPFAHQSPAAPEGAPVDVTDTCPFGAACKNKKCTGRHPSPAVKASHQAEEVCRFFPHCTNPHCHFKHPSMPLCRNGADCTTEGCKFTHLTTPCKFNPCMNRTCPYKHVEGQKGSFPDKVWIAGQEKPHVSERKFVDDENGEEELIKPDAAQAEQFRVHTSTTDGCFNSAVDQLTNSHHLTTQLLLKQHCRKGCLYDHIFNRCMNRFPAAAMRRYCLAHAIRPSPPTLLRSPTTSRFIKHRFFHHETKPYNVAVIGGGLTGLTAAWKLLQDPKCQKITLYEKSPQVGGWLQSERIEVGGGKYVVFEHGPRTIRVADPAVMPMLDLLFGLDLTEQLVLISKGSPASLNRYIYYPDHLVRVPGPKPEGGTLGTIWEAITTLFTEPLFKGTVMGIVKEPAVEVRSDLRKDESVGDFISRRFNPTMADNIVSAVHHGIYAGDIYKLSADAIIGIPRLLEAKHESVIIGVVDNSQQKRKILPADYLLAMSSVVGQRPLGHFDRLRKLVRPASVFTIRDGMAEIARAFERVFKEHSEKIQVVTDARISDIKREKDHNITISLNAGNETTSQTFNRVISTAPPTEMANLIAAGSENDSQKPIESISRLRAHNYAVNVMVVNLFYNEPNLIPYRGFGYLIPRNIPFEQNPERGLGVIFSSETSEHQDTAVGTKLTVMMGGHWWDGWAESDFPDPEKATLMARSLLKRHLGIDATPVVTRARLQRNAIPQYTVNHLSKMQGLSDAVREDFDRRLTLAGNWYGMHGVGVNDCVIQGYLAATWGVDSIEGATKFSSGMPPDLMEHQAGGIPTSSMRYLMQQAHKIKAN</sequence>
<dbReference type="Proteomes" id="UP000001745">
    <property type="component" value="Unassembled WGS sequence"/>
</dbReference>
<dbReference type="GO" id="GO:0004729">
    <property type="term" value="F:oxygen-dependent protoporphyrinogen oxidase activity"/>
    <property type="evidence" value="ECO:0007669"/>
    <property type="project" value="UniProtKB-EC"/>
</dbReference>
<gene>
    <name evidence="15" type="ORF">TSTA_093440</name>
</gene>
<dbReference type="NCBIfam" id="TIGR00562">
    <property type="entry name" value="proto_IX_ox"/>
    <property type="match status" value="1"/>
</dbReference>
<dbReference type="Pfam" id="PF14608">
    <property type="entry name" value="zf-CCCH_2"/>
    <property type="match status" value="4"/>
</dbReference>
<dbReference type="InterPro" id="IPR055046">
    <property type="entry name" value="Nab2-like_Znf-CCCH"/>
</dbReference>
<comment type="cofactor">
    <cofactor evidence="1">
        <name>FAD</name>
        <dbReference type="ChEBI" id="CHEBI:57692"/>
    </cofactor>
</comment>
<dbReference type="InterPro" id="IPR036188">
    <property type="entry name" value="FAD/NAD-bd_sf"/>
</dbReference>
<dbReference type="RefSeq" id="XP_002479061.1">
    <property type="nucleotide sequence ID" value="XM_002479016.1"/>
</dbReference>
<keyword evidence="6" id="KW-0285">Flavoprotein</keyword>
<evidence type="ECO:0000259" key="14">
    <source>
        <dbReference type="Pfam" id="PF22683"/>
    </source>
</evidence>
<dbReference type="UniPathway" id="UPA00251">
    <property type="reaction ID" value="UER00324"/>
</dbReference>
<dbReference type="FunFam" id="1.10.340.40:FF:000001">
    <property type="entry name" value="Nuclear polyadenylated RNA-binding protein nab2"/>
    <property type="match status" value="1"/>
</dbReference>
<dbReference type="OrthoDB" id="438553at2759"/>
<comment type="catalytic activity">
    <reaction evidence="11">
        <text>protoporphyrinogen IX + 3 O2 = protoporphyrin IX + 3 H2O2</text>
        <dbReference type="Rhea" id="RHEA:25576"/>
        <dbReference type="ChEBI" id="CHEBI:15379"/>
        <dbReference type="ChEBI" id="CHEBI:16240"/>
        <dbReference type="ChEBI" id="CHEBI:57306"/>
        <dbReference type="ChEBI" id="CHEBI:57307"/>
        <dbReference type="EC" id="1.3.3.4"/>
    </reaction>
</comment>
<feature type="domain" description="Nab2-like CCCH zinc finger" evidence="14">
    <location>
        <begin position="428"/>
        <end position="447"/>
    </location>
</feature>
<dbReference type="EC" id="1.3.3.4" evidence="5"/>
<dbReference type="PANTHER" id="PTHR42923:SF3">
    <property type="entry name" value="PROTOPORPHYRINOGEN OXIDASE"/>
    <property type="match status" value="1"/>
</dbReference>
<evidence type="ECO:0000256" key="11">
    <source>
        <dbReference type="ARBA" id="ARBA00047554"/>
    </source>
</evidence>
<dbReference type="InterPro" id="IPR002937">
    <property type="entry name" value="Amino_oxidase"/>
</dbReference>
<evidence type="ECO:0000256" key="5">
    <source>
        <dbReference type="ARBA" id="ARBA00012867"/>
    </source>
</evidence>
<evidence type="ECO:0000313" key="16">
    <source>
        <dbReference type="Proteomes" id="UP000001745"/>
    </source>
</evidence>
<evidence type="ECO:0000256" key="8">
    <source>
        <dbReference type="ARBA" id="ARBA00023002"/>
    </source>
</evidence>
<protein>
    <recommendedName>
        <fullName evidence="5">protoporphyrinogen oxidase</fullName>
        <ecNumber evidence="5">1.3.3.4</ecNumber>
    </recommendedName>
</protein>
<accession>B8M1L1</accession>
<reference evidence="16" key="1">
    <citation type="journal article" date="2015" name="Genome Announc.">
        <title>Genome sequence of the AIDS-associated pathogen Penicillium marneffei (ATCC18224) and its near taxonomic relative Talaromyces stipitatus (ATCC10500).</title>
        <authorList>
            <person name="Nierman W.C."/>
            <person name="Fedorova-Abrams N.D."/>
            <person name="Andrianopoulos A."/>
        </authorList>
    </citation>
    <scope>NUCLEOTIDE SEQUENCE [LARGE SCALE GENOMIC DNA]</scope>
    <source>
        <strain evidence="16">ATCC 10500 / CBS 375.48 / QM 6759 / NRRL 1006</strain>
    </source>
</reference>
<dbReference type="GeneID" id="8102588"/>
<keyword evidence="9" id="KW-0350">Heme biosynthesis</keyword>
<dbReference type="PANTHER" id="PTHR42923">
    <property type="entry name" value="PROTOPORPHYRINOGEN OXIDASE"/>
    <property type="match status" value="1"/>
</dbReference>
<keyword evidence="16" id="KW-1185">Reference proteome</keyword>
<dbReference type="InParanoid" id="B8M1L1"/>
<dbReference type="GO" id="GO:0006782">
    <property type="term" value="P:protoporphyrinogen IX biosynthetic process"/>
    <property type="evidence" value="ECO:0007669"/>
    <property type="project" value="UniProtKB-UniPathway"/>
</dbReference>
<evidence type="ECO:0000259" key="13">
    <source>
        <dbReference type="Pfam" id="PF01593"/>
    </source>
</evidence>
<proteinExistence type="inferred from homology"/>
<evidence type="ECO:0000256" key="7">
    <source>
        <dbReference type="ARBA" id="ARBA00022827"/>
    </source>
</evidence>
<evidence type="ECO:0000256" key="1">
    <source>
        <dbReference type="ARBA" id="ARBA00001974"/>
    </source>
</evidence>
<dbReference type="FunFam" id="4.10.1000.40:FF:000002">
    <property type="entry name" value="Nuclear polyadenylated RNA-binding protein Nab2"/>
    <property type="match status" value="1"/>
</dbReference>
<organism evidence="15 16">
    <name type="scientific">Talaromyces stipitatus (strain ATCC 10500 / CBS 375.48 / QM 6759 / NRRL 1006)</name>
    <name type="common">Penicillium stipitatum</name>
    <dbReference type="NCBI Taxonomy" id="441959"/>
    <lineage>
        <taxon>Eukaryota</taxon>
        <taxon>Fungi</taxon>
        <taxon>Dikarya</taxon>
        <taxon>Ascomycota</taxon>
        <taxon>Pezizomycotina</taxon>
        <taxon>Eurotiomycetes</taxon>
        <taxon>Eurotiomycetidae</taxon>
        <taxon>Eurotiales</taxon>
        <taxon>Trichocomaceae</taxon>
        <taxon>Talaromyces</taxon>
        <taxon>Talaromyces sect. Talaromyces</taxon>
    </lineage>
</organism>
<dbReference type="Gene3D" id="4.10.1000.30">
    <property type="match status" value="1"/>
</dbReference>
<name>B8M1L1_TALSN</name>
<dbReference type="EMBL" id="EQ962653">
    <property type="protein sequence ID" value="EED22098.1"/>
    <property type="molecule type" value="Genomic_DNA"/>
</dbReference>
<dbReference type="HOGENOM" id="CLU_287420_0_0_1"/>
<dbReference type="eggNOG" id="KOG3702">
    <property type="taxonomic scope" value="Eukaryota"/>
</dbReference>
<dbReference type="AlphaFoldDB" id="B8M1L1"/>
<feature type="domain" description="Amine oxidase" evidence="13">
    <location>
        <begin position="593"/>
        <end position="1104"/>
    </location>
</feature>
<evidence type="ECO:0000256" key="9">
    <source>
        <dbReference type="ARBA" id="ARBA00023133"/>
    </source>
</evidence>
<evidence type="ECO:0000256" key="4">
    <source>
        <dbReference type="ARBA" id="ARBA00010551"/>
    </source>
</evidence>
<feature type="compositionally biased region" description="Polar residues" evidence="12">
    <location>
        <begin position="112"/>
        <end position="125"/>
    </location>
</feature>
<feature type="region of interest" description="Disordered" evidence="12">
    <location>
        <begin position="174"/>
        <end position="207"/>
    </location>
</feature>
<dbReference type="Pfam" id="PF22683">
    <property type="entry name" value="Nab2-like_zf-CCCH"/>
    <property type="match status" value="1"/>
</dbReference>
<dbReference type="Gene3D" id="1.10.340.40">
    <property type="entry name" value="Nuclear abundant poly(A) RNA-bind protein 2, N-terminal domain"/>
    <property type="match status" value="1"/>
</dbReference>
<dbReference type="Gene3D" id="3.50.50.60">
    <property type="entry name" value="FAD/NAD(P)-binding domain"/>
    <property type="match status" value="1"/>
</dbReference>
<keyword evidence="10" id="KW-0627">Porphyrin biosynthesis</keyword>
<dbReference type="STRING" id="441959.B8M1L1"/>
<evidence type="ECO:0000256" key="2">
    <source>
        <dbReference type="ARBA" id="ARBA00002600"/>
    </source>
</evidence>
<dbReference type="Gene3D" id="4.10.1000.40">
    <property type="match status" value="1"/>
</dbReference>
<keyword evidence="7" id="KW-0274">FAD</keyword>
<dbReference type="GO" id="GO:0005743">
    <property type="term" value="C:mitochondrial inner membrane"/>
    <property type="evidence" value="ECO:0007669"/>
    <property type="project" value="TreeGrafter"/>
</dbReference>
<evidence type="ECO:0000256" key="6">
    <source>
        <dbReference type="ARBA" id="ARBA00022630"/>
    </source>
</evidence>
<comment type="function">
    <text evidence="2">Catalyzes the 6-electron oxidation of protoporphyrinogen-IX to form protoporphyrin-IX.</text>
</comment>
<dbReference type="SUPFAM" id="SSF51905">
    <property type="entry name" value="FAD/NAD(P)-binding domain"/>
    <property type="match status" value="1"/>
</dbReference>
<dbReference type="PhylomeDB" id="B8M1L1"/>
<evidence type="ECO:0000256" key="10">
    <source>
        <dbReference type="ARBA" id="ARBA00023244"/>
    </source>
</evidence>
<evidence type="ECO:0000256" key="3">
    <source>
        <dbReference type="ARBA" id="ARBA00005073"/>
    </source>
</evidence>
<dbReference type="InterPro" id="IPR043094">
    <property type="entry name" value="Nab2/ZC3H14_N_sf"/>
</dbReference>
<feature type="compositionally biased region" description="Gly residues" evidence="12">
    <location>
        <begin position="198"/>
        <end position="207"/>
    </location>
</feature>
<comment type="similarity">
    <text evidence="4">Belongs to the protoporphyrinogen/coproporphyrinogen oxidase family. Protoporphyrinogen oxidase subfamily.</text>
</comment>
<dbReference type="Pfam" id="PF01593">
    <property type="entry name" value="Amino_oxidase"/>
    <property type="match status" value="1"/>
</dbReference>
<dbReference type="InterPro" id="IPR050464">
    <property type="entry name" value="Zeta_carotene_desat/Oxidored"/>
</dbReference>
<dbReference type="OMA" id="HSHANEM"/>
<dbReference type="InterPro" id="IPR004572">
    <property type="entry name" value="Protoporphyrinogen_oxidase"/>
</dbReference>
<keyword evidence="8" id="KW-0560">Oxidoreductase</keyword>
<evidence type="ECO:0000313" key="15">
    <source>
        <dbReference type="EMBL" id="EED22098.1"/>
    </source>
</evidence>
<feature type="region of interest" description="Disordered" evidence="12">
    <location>
        <begin position="278"/>
        <end position="319"/>
    </location>
</feature>
<dbReference type="FunFam" id="4.10.1000.30:FF:000002">
    <property type="entry name" value="Nuclear polyadenylated RNA-binding protein Nab2"/>
    <property type="match status" value="1"/>
</dbReference>
<dbReference type="VEuPathDB" id="FungiDB:TSTA_093440"/>
<dbReference type="eggNOG" id="KOG1276">
    <property type="taxonomic scope" value="Eukaryota"/>
</dbReference>
<evidence type="ECO:0000256" key="12">
    <source>
        <dbReference type="SAM" id="MobiDB-lite"/>
    </source>
</evidence>